<evidence type="ECO:0000313" key="1">
    <source>
        <dbReference type="EMBL" id="MPC08622.1"/>
    </source>
</evidence>
<gene>
    <name evidence="1" type="ORF">E2C01_001213</name>
</gene>
<evidence type="ECO:0000313" key="2">
    <source>
        <dbReference type="Proteomes" id="UP000324222"/>
    </source>
</evidence>
<sequence>MKQIEAGSMKFFLLSLTQPDAGVPCLTRDTDAGMCYWVLRSSAISAVGRLLLRDRKGRLPFLAKDEVTELTAA</sequence>
<protein>
    <submittedName>
        <fullName evidence="1">Uncharacterized protein</fullName>
    </submittedName>
</protein>
<comment type="caution">
    <text evidence="1">The sequence shown here is derived from an EMBL/GenBank/DDBJ whole genome shotgun (WGS) entry which is preliminary data.</text>
</comment>
<keyword evidence="2" id="KW-1185">Reference proteome</keyword>
<reference evidence="1 2" key="1">
    <citation type="submission" date="2019-05" db="EMBL/GenBank/DDBJ databases">
        <title>Another draft genome of Portunus trituberculatus and its Hox gene families provides insights of decapod evolution.</title>
        <authorList>
            <person name="Jeong J.-H."/>
            <person name="Song I."/>
            <person name="Kim S."/>
            <person name="Choi T."/>
            <person name="Kim D."/>
            <person name="Ryu S."/>
            <person name="Kim W."/>
        </authorList>
    </citation>
    <scope>NUCLEOTIDE SEQUENCE [LARGE SCALE GENOMIC DNA]</scope>
    <source>
        <tissue evidence="1">Muscle</tissue>
    </source>
</reference>
<organism evidence="1 2">
    <name type="scientific">Portunus trituberculatus</name>
    <name type="common">Swimming crab</name>
    <name type="synonym">Neptunus trituberculatus</name>
    <dbReference type="NCBI Taxonomy" id="210409"/>
    <lineage>
        <taxon>Eukaryota</taxon>
        <taxon>Metazoa</taxon>
        <taxon>Ecdysozoa</taxon>
        <taxon>Arthropoda</taxon>
        <taxon>Crustacea</taxon>
        <taxon>Multicrustacea</taxon>
        <taxon>Malacostraca</taxon>
        <taxon>Eumalacostraca</taxon>
        <taxon>Eucarida</taxon>
        <taxon>Decapoda</taxon>
        <taxon>Pleocyemata</taxon>
        <taxon>Brachyura</taxon>
        <taxon>Eubrachyura</taxon>
        <taxon>Portunoidea</taxon>
        <taxon>Portunidae</taxon>
        <taxon>Portuninae</taxon>
        <taxon>Portunus</taxon>
    </lineage>
</organism>
<proteinExistence type="predicted"/>
<dbReference type="Proteomes" id="UP000324222">
    <property type="component" value="Unassembled WGS sequence"/>
</dbReference>
<name>A0A5B7CG57_PORTR</name>
<dbReference type="AlphaFoldDB" id="A0A5B7CG57"/>
<dbReference type="EMBL" id="VSRR010000037">
    <property type="protein sequence ID" value="MPC08622.1"/>
    <property type="molecule type" value="Genomic_DNA"/>
</dbReference>
<accession>A0A5B7CG57</accession>